<sequence>MSSEAIDQLLHAIANISHVERPYLENLLTIKKLEIAKEPVDKEHLEVLSKITMWENELISLNSWTLQWAVMKITCSLQAEKDRATEGLRKANALALESEKKVQTEKDKIHDVEVTNEKYAVDYRSLQKYREDISVLLDSALTGSFQSIETLHEGIEETKKRSAEKFEKIRKLEKVKELLKKADFALLEAILELRQSSVKEHLMGEGKVYFPQTAYDCLTQAREEYPELPGFKSPTEYINEADNTGAYYSPMQKYLWDVRRRLAELILWCDSEALVQLAEETEVQIELGRKIDEYNFERRGIVKKGLN</sequence>
<dbReference type="Proteomes" id="UP000054107">
    <property type="component" value="Unassembled WGS sequence"/>
</dbReference>
<dbReference type="EMBL" id="LN733720">
    <property type="protein sequence ID" value="CEP17719.1"/>
    <property type="molecule type" value="Genomic_DNA"/>
</dbReference>
<dbReference type="AlphaFoldDB" id="A0A0B7NRU1"/>
<evidence type="ECO:0000313" key="2">
    <source>
        <dbReference type="Proteomes" id="UP000054107"/>
    </source>
</evidence>
<reference evidence="1 2" key="1">
    <citation type="submission" date="2014-09" db="EMBL/GenBank/DDBJ databases">
        <authorList>
            <person name="Ellenberger Sabrina"/>
        </authorList>
    </citation>
    <scope>NUCLEOTIDE SEQUENCE [LARGE SCALE GENOMIC DNA]</scope>
    <source>
        <strain evidence="1 2">CBS 412.66</strain>
    </source>
</reference>
<evidence type="ECO:0000313" key="1">
    <source>
        <dbReference type="EMBL" id="CEP17719.1"/>
    </source>
</evidence>
<protein>
    <submittedName>
        <fullName evidence="1">Uncharacterized protein</fullName>
    </submittedName>
</protein>
<accession>A0A0B7NRU1</accession>
<dbReference type="OrthoDB" id="10256309at2759"/>
<gene>
    <name evidence="1" type="primary">PARPA_12018.1 scaffold 44831</name>
</gene>
<dbReference type="STRING" id="35722.A0A0B7NRU1"/>
<organism evidence="1 2">
    <name type="scientific">Parasitella parasitica</name>
    <dbReference type="NCBI Taxonomy" id="35722"/>
    <lineage>
        <taxon>Eukaryota</taxon>
        <taxon>Fungi</taxon>
        <taxon>Fungi incertae sedis</taxon>
        <taxon>Mucoromycota</taxon>
        <taxon>Mucoromycotina</taxon>
        <taxon>Mucoromycetes</taxon>
        <taxon>Mucorales</taxon>
        <taxon>Mucorineae</taxon>
        <taxon>Mucoraceae</taxon>
        <taxon>Parasitella</taxon>
    </lineage>
</organism>
<name>A0A0B7NRU1_9FUNG</name>
<keyword evidence="2" id="KW-1185">Reference proteome</keyword>
<proteinExistence type="predicted"/>